<dbReference type="SMART" id="SM00438">
    <property type="entry name" value="ZnF_NFX"/>
    <property type="match status" value="7"/>
</dbReference>
<dbReference type="Proteomes" id="UP000749559">
    <property type="component" value="Unassembled WGS sequence"/>
</dbReference>
<feature type="compositionally biased region" description="Basic residues" evidence="2">
    <location>
        <begin position="2151"/>
        <end position="2165"/>
    </location>
</feature>
<feature type="compositionally biased region" description="Low complexity" evidence="2">
    <location>
        <begin position="2182"/>
        <end position="2193"/>
    </location>
</feature>
<feature type="compositionally biased region" description="Polar residues" evidence="2">
    <location>
        <begin position="61"/>
        <end position="73"/>
    </location>
</feature>
<gene>
    <name evidence="3" type="ORF">OFUS_LOCUS15018</name>
</gene>
<dbReference type="CDD" id="cd18808">
    <property type="entry name" value="SF1_C_Upf1"/>
    <property type="match status" value="1"/>
</dbReference>
<dbReference type="GO" id="GO:0008270">
    <property type="term" value="F:zinc ion binding"/>
    <property type="evidence" value="ECO:0007669"/>
    <property type="project" value="InterPro"/>
</dbReference>
<dbReference type="InterPro" id="IPR057373">
    <property type="entry name" value="ZNFX1"/>
</dbReference>
<evidence type="ECO:0000313" key="3">
    <source>
        <dbReference type="EMBL" id="CAH1789706.1"/>
    </source>
</evidence>
<dbReference type="Gene3D" id="3.40.50.300">
    <property type="entry name" value="P-loop containing nucleotide triphosphate hydrolases"/>
    <property type="match status" value="3"/>
</dbReference>
<dbReference type="InterPro" id="IPR027417">
    <property type="entry name" value="P-loop_NTPase"/>
</dbReference>
<feature type="region of interest" description="Disordered" evidence="2">
    <location>
        <begin position="2112"/>
        <end position="2265"/>
    </location>
</feature>
<feature type="compositionally biased region" description="Basic and acidic residues" evidence="2">
    <location>
        <begin position="9"/>
        <end position="27"/>
    </location>
</feature>
<dbReference type="GO" id="GO:0031380">
    <property type="term" value="C:nuclear RNA-directed RNA polymerase complex"/>
    <property type="evidence" value="ECO:0007669"/>
    <property type="project" value="TreeGrafter"/>
</dbReference>
<feature type="compositionally biased region" description="Basic and acidic residues" evidence="2">
    <location>
        <begin position="100"/>
        <end position="116"/>
    </location>
</feature>
<dbReference type="InterPro" id="IPR045055">
    <property type="entry name" value="DNA2/NAM7-like"/>
</dbReference>
<proteinExistence type="predicted"/>
<dbReference type="SUPFAM" id="SSF52540">
    <property type="entry name" value="P-loop containing nucleoside triphosphate hydrolases"/>
    <property type="match status" value="1"/>
</dbReference>
<keyword evidence="4" id="KW-1185">Reference proteome</keyword>
<dbReference type="InterPro" id="IPR041679">
    <property type="entry name" value="DNA2/NAM7-like_C"/>
</dbReference>
<dbReference type="PANTHER" id="PTHR10887">
    <property type="entry name" value="DNA2/NAM7 HELICASE FAMILY"/>
    <property type="match status" value="1"/>
</dbReference>
<dbReference type="InterPro" id="IPR000967">
    <property type="entry name" value="Znf_NFX1"/>
</dbReference>
<dbReference type="FunFam" id="3.40.50.300:FF:000742">
    <property type="entry name" value="NFX1-type zinc finger-containing protein 1"/>
    <property type="match status" value="1"/>
</dbReference>
<dbReference type="Pfam" id="PF13086">
    <property type="entry name" value="AAA_11"/>
    <property type="match status" value="1"/>
</dbReference>
<dbReference type="InterPro" id="IPR047187">
    <property type="entry name" value="SF1_C_Upf1"/>
</dbReference>
<dbReference type="Pfam" id="PF25396">
    <property type="entry name" value="ZNFX1"/>
    <property type="match status" value="1"/>
</dbReference>
<dbReference type="CDD" id="cd06008">
    <property type="entry name" value="NF-X1-zinc-finger"/>
    <property type="match status" value="1"/>
</dbReference>
<feature type="compositionally biased region" description="Basic and acidic residues" evidence="2">
    <location>
        <begin position="2227"/>
        <end position="2239"/>
    </location>
</feature>
<dbReference type="Pfam" id="PF13087">
    <property type="entry name" value="AAA_12"/>
    <property type="match status" value="1"/>
</dbReference>
<dbReference type="GO" id="GO:0031048">
    <property type="term" value="P:regulatory ncRNA-mediated heterochromatin formation"/>
    <property type="evidence" value="ECO:0007669"/>
    <property type="project" value="TreeGrafter"/>
</dbReference>
<name>A0A8J1TSK0_OWEFU</name>
<feature type="region of interest" description="Disordered" evidence="2">
    <location>
        <begin position="1"/>
        <end position="119"/>
    </location>
</feature>
<keyword evidence="1" id="KW-0175">Coiled coil</keyword>
<feature type="compositionally biased region" description="Low complexity" evidence="2">
    <location>
        <begin position="88"/>
        <end position="99"/>
    </location>
</feature>
<evidence type="ECO:0000313" key="4">
    <source>
        <dbReference type="Proteomes" id="UP000749559"/>
    </source>
</evidence>
<dbReference type="OrthoDB" id="2423195at2759"/>
<feature type="compositionally biased region" description="Basic and acidic residues" evidence="2">
    <location>
        <begin position="2112"/>
        <end position="2133"/>
    </location>
</feature>
<feature type="compositionally biased region" description="Basic residues" evidence="2">
    <location>
        <begin position="2256"/>
        <end position="2265"/>
    </location>
</feature>
<dbReference type="EMBL" id="CAIIXF020000007">
    <property type="protein sequence ID" value="CAH1789706.1"/>
    <property type="molecule type" value="Genomic_DNA"/>
</dbReference>
<evidence type="ECO:0000256" key="2">
    <source>
        <dbReference type="SAM" id="MobiDB-lite"/>
    </source>
</evidence>
<sequence>MAQRQGHQQRRDYGHRERPNSDKDHRQHCTMRLSESDLDSPIRQSGDDLRQPFRGRGGSNQRGNHRPFTSYNRGNGHPNREEEGPSHRGGSYRSSGQSQNDRHFHVGQRGHREGPSRHQGNLTLWKLQRMLSSKNDDVNAFVLWLSHERNGFKQLLNSKISDTKMIETLLTSIDTAINRLVPDEILLNLLDTIQNSTFLNDSFPYYLIMISQDGEINKATIDCLQNTLKLLLELMTSMPSSFIKVNSCLSTLSEVVKRHTNLNDSEDLQGKLKEAVELRDNLLQRQMKHGGKKENKGPPDDFKQYSIFPTLDDIYPKHETYLRPIKTKGKYDDLDHYLDVQYRLLREDFVSPLRNGIQEYTNLSSVPGKKRFQDIRVYNRVQIRTPLCGEDGILHDIQFDSSRLRRINWTHSKRLIYGSLLCLSDDGFQTLIFATVINRDNEQLKEGRIQVRFEHSHDEIAEMPFDREFTMIETSAYFEAYKHVLVALQKIQPSFPFQRYIVKCEREVQPPEYLRIPENDKYDLLPFLPENIRKERSSTDMAVATYENRLKESSLGSPAYLRLKKKIEELKEVSKLPPLCILDEKDWPTLEEMNLDESQYKALQMALRNEFVIIQGPPGTGKTYLGLKIVEILLHNRDVWSKLMTEERVTNSLSPILIVCYTNHALDQFVEGISKFCKEGIVRIGGRSKSEDLEKYHLSKLKREMKVERNIPGEVYRRKGELREDINKTEITIHKSAAEIQVSYEGILHEELLKPHMENQNWQSLVKWTPPHLKINFGFYVVEWLGLSKQPKRGYRVGTSGYQNDTQGNEGEEKETKNTIKVAEEAREIQDERKVSSIFSETDSLGNYQKEAMKNVKLCLHSRVLRNEHMEFWMNYDRQKFGDQKCSRAQYLDAGLKSEEVMTDIEARQRRDLWRMNYTDRWKLYRHWVRKYRIAKKENIRESEKAYERLTKQMVEIRMEEDIAVMNNATVIAMTTSGAARYQNALQRISPRIVVVEEAAEVLEAHIVANLSNGCQHLILIGDHKQLRPNPTVYKLATRYNLEVSFFERMINNGIPYQCLQLQHRMRPEIAELISDIYPELQNHPCVEEYETVGGITKNLFFVDHKEMESTDEELMSKSNDHEAVFVVALCRYLMHQGFEGEDITILTLYTGQVLILKKLMPNDTFQGVKVCSVDNYQGEENKIIILSLVRSNDENKIGFLKIENRVCVALSRAKVGFYAIGNMELLANNSPLWKKLTTRMTESGNIGQGLELFCQNHPKDEHICAKNGADFSGAPNGGCMKVCESRLECGHACREYCHIVECTTFKCKASIRCDSFLKCSHTPDKVILCHEKHQYECMEPCEKSCPKEHPCPKVCHEDCGDCTKLVEKTIPKCNHSQLVSCHLDPALFKCMAKCEKELDCEHICPKLCHERCISRYDCIEMCHVELDCGHEADVPCYKKSSHKCKEMVEHIMPICGHSQRVECYKLEEHCYRSLIKCNAPCEKILKCGHSCKKLCYEKCESYSYNPYNPFLYRNNIGDCQERCLKKCDNDHRCKKKCHEPCGKCNETATVTLDCGHTKDVQCHVKTAFSSSEQKESVKNFIKCQKRCERKCEKGHTCKGKCCEECKPCTVYIVKEIPKCGHKQKMECRIDPSEISCKTQCKIRLQCTHEITVQCHQLSDTTGITCSKPCSIKLPCGHTCGGTCASCHQGHVHTPCKATCDRLLPCGHKCTKPCGCTDCRPCREKCRQRCEHRICNRSCSDPCVPCNARCGKSCQHRSCKNICSSKCGDPPCKLHCPIKFTCGKCRKKRPCLGVCGERCPKKCKICDRDEINSAWIGKKLTDGTRFILLEDCNHLIEVSYMDNHMAADDKGNTVIKARTCPKCDKPIVRSRRYRSAIIDLLHAANIEQEKKVLLGNEEFIKLRDDMAKTMKKLAIVDKQKHSSLEFRLKTSRNRNEVDADQLRAIMIQATVTISLAALKGHVNVNDEKTDNPNKKLLRECIEAYTNEILSVRRLVSSYELKQYKEEHRRLALLIKDNPEDILNSPSPSTVSKMMALAEKSLKTCPEGYHCGVLEELIIPNHDRQSEDVWMLCFKGHVWKTSNDVTDCPTCKADGTTFVKKAPRTNVDKASARVKMNDVDKHNKQTNVRNKEKTPPLGVPGPGEVVGIGARAKTHSAPHQGHHGHKDTHSQHHGYQPGKHPRQQGFQGQGHPQQSKSRAKEAWPDNNKCQVVNPDKRPVGDNKQLSENVKDKTVDGDKQLQQKPKAGGNPATSTGNSKKRQKRKKK</sequence>
<evidence type="ECO:0000256" key="1">
    <source>
        <dbReference type="SAM" id="Coils"/>
    </source>
</evidence>
<reference evidence="3" key="1">
    <citation type="submission" date="2022-03" db="EMBL/GenBank/DDBJ databases">
        <authorList>
            <person name="Martin C."/>
        </authorList>
    </citation>
    <scope>NUCLEOTIDE SEQUENCE</scope>
</reference>
<comment type="caution">
    <text evidence="3">The sequence shown here is derived from an EMBL/GenBank/DDBJ whole genome shotgun (WGS) entry which is preliminary data.</text>
</comment>
<organism evidence="3 4">
    <name type="scientific">Owenia fusiformis</name>
    <name type="common">Polychaete worm</name>
    <dbReference type="NCBI Taxonomy" id="6347"/>
    <lineage>
        <taxon>Eukaryota</taxon>
        <taxon>Metazoa</taxon>
        <taxon>Spiralia</taxon>
        <taxon>Lophotrochozoa</taxon>
        <taxon>Annelida</taxon>
        <taxon>Polychaeta</taxon>
        <taxon>Sedentaria</taxon>
        <taxon>Canalipalpata</taxon>
        <taxon>Sabellida</taxon>
        <taxon>Oweniida</taxon>
        <taxon>Oweniidae</taxon>
        <taxon>Owenia</taxon>
    </lineage>
</organism>
<protein>
    <submittedName>
        <fullName evidence="3">Uncharacterized protein</fullName>
    </submittedName>
</protein>
<dbReference type="PANTHER" id="PTHR10887:SF341">
    <property type="entry name" value="NFX1-TYPE ZINC FINGER-CONTAINING PROTEIN 1"/>
    <property type="match status" value="1"/>
</dbReference>
<accession>A0A8J1TSK0</accession>
<feature type="coiled-coil region" evidence="1">
    <location>
        <begin position="933"/>
        <end position="960"/>
    </location>
</feature>
<dbReference type="GO" id="GO:0004386">
    <property type="term" value="F:helicase activity"/>
    <property type="evidence" value="ECO:0007669"/>
    <property type="project" value="InterPro"/>
</dbReference>
<dbReference type="InterPro" id="IPR041677">
    <property type="entry name" value="DNA2/NAM7_AAA_11"/>
</dbReference>